<gene>
    <name evidence="1" type="ORF">LV35_04246</name>
</gene>
<evidence type="ECO:0000313" key="1">
    <source>
        <dbReference type="EMBL" id="KZA06659.1"/>
    </source>
</evidence>
<sequence length="83" mass="9104">MSEQFGRLIRRAQGLLERAESERKIGYTLSARQTAEQARLFASSDSEHQSVAQLIAACGTVAYAIHTSAKDYESVRTSVRAGD</sequence>
<comment type="caution">
    <text evidence="1">The sequence shown here is derived from an EMBL/GenBank/DDBJ whole genome shotgun (WGS) entry which is preliminary data.</text>
</comment>
<organism evidence="1 2">
    <name type="scientific">Acinetobacter baumannii</name>
    <dbReference type="NCBI Taxonomy" id="470"/>
    <lineage>
        <taxon>Bacteria</taxon>
        <taxon>Pseudomonadati</taxon>
        <taxon>Pseudomonadota</taxon>
        <taxon>Gammaproteobacteria</taxon>
        <taxon>Moraxellales</taxon>
        <taxon>Moraxellaceae</taxon>
        <taxon>Acinetobacter</taxon>
        <taxon>Acinetobacter calcoaceticus/baumannii complex</taxon>
    </lineage>
</organism>
<dbReference type="AlphaFoldDB" id="A0AAJ0QS95"/>
<protein>
    <submittedName>
        <fullName evidence="1">Uncharacterized protein</fullName>
    </submittedName>
</protein>
<dbReference type="RefSeq" id="WP_062937395.1">
    <property type="nucleotide sequence ID" value="NZ_LRDT01000096.1"/>
</dbReference>
<reference evidence="1 2" key="1">
    <citation type="submission" date="2016-01" db="EMBL/GenBank/DDBJ databases">
        <title>Draft sequences of Acinetobacter baumannii isolates from wounded military personnel.</title>
        <authorList>
            <person name="Arivett B.A."/>
            <person name="Fiester S.E."/>
            <person name="Ream D.C."/>
            <person name="Actis L.A."/>
        </authorList>
    </citation>
    <scope>NUCLEOTIDE SEQUENCE [LARGE SCALE GENOMIC DNA]</scope>
    <source>
        <strain evidence="1 2">AB2828</strain>
    </source>
</reference>
<name>A0AAJ0QS95_ACIBA</name>
<proteinExistence type="predicted"/>
<accession>A0AAJ0QS95</accession>
<evidence type="ECO:0000313" key="2">
    <source>
        <dbReference type="Proteomes" id="UP000076296"/>
    </source>
</evidence>
<dbReference type="EMBL" id="LRDT01000096">
    <property type="protein sequence ID" value="KZA06659.1"/>
    <property type="molecule type" value="Genomic_DNA"/>
</dbReference>
<dbReference type="Proteomes" id="UP000076296">
    <property type="component" value="Unassembled WGS sequence"/>
</dbReference>